<protein>
    <submittedName>
        <fullName evidence="2">Uncharacterized protein</fullName>
    </submittedName>
</protein>
<feature type="region of interest" description="Disordered" evidence="1">
    <location>
        <begin position="95"/>
        <end position="126"/>
    </location>
</feature>
<feature type="compositionally biased region" description="Polar residues" evidence="1">
    <location>
        <begin position="102"/>
        <end position="112"/>
    </location>
</feature>
<dbReference type="Proteomes" id="UP001408356">
    <property type="component" value="Unassembled WGS sequence"/>
</dbReference>
<evidence type="ECO:0000256" key="1">
    <source>
        <dbReference type="SAM" id="MobiDB-lite"/>
    </source>
</evidence>
<evidence type="ECO:0000313" key="3">
    <source>
        <dbReference type="Proteomes" id="UP001408356"/>
    </source>
</evidence>
<dbReference type="EMBL" id="JARVKF010000006">
    <property type="protein sequence ID" value="KAK9426072.1"/>
    <property type="molecule type" value="Genomic_DNA"/>
</dbReference>
<reference evidence="2 3" key="1">
    <citation type="journal article" date="2024" name="J. Plant Pathol.">
        <title>Sequence and assembly of the genome of Seiridium unicorne, isolate CBS 538.82, causal agent of cypress canker disease.</title>
        <authorList>
            <person name="Scali E."/>
            <person name="Rocca G.D."/>
            <person name="Danti R."/>
            <person name="Garbelotto M."/>
            <person name="Barberini S."/>
            <person name="Baroncelli R."/>
            <person name="Emiliani G."/>
        </authorList>
    </citation>
    <scope>NUCLEOTIDE SEQUENCE [LARGE SCALE GENOMIC DNA]</scope>
    <source>
        <strain evidence="2 3">BM-138-508</strain>
    </source>
</reference>
<name>A0ABR2VGR0_9PEZI</name>
<proteinExistence type="predicted"/>
<accession>A0ABR2VGR0</accession>
<gene>
    <name evidence="2" type="ORF">SUNI508_12616</name>
</gene>
<keyword evidence="3" id="KW-1185">Reference proteome</keyword>
<comment type="caution">
    <text evidence="2">The sequence shown here is derived from an EMBL/GenBank/DDBJ whole genome shotgun (WGS) entry which is preliminary data.</text>
</comment>
<sequence length="185" mass="20387">MDLSGANGTDSATVGDYQSDNHSVGLWWTGNPENDIYHRGEVSRYVPEVTLTDTNLLPPEDCYLDDANGYCVHPWGARCCLSHYHHAGDIHSDSGVYPVPDSSPNTDSQQMLAPSGEQRRRSVSMPPAMERYVNDSQRHELLAVGHSVHDGKSCPVSGEKKQEEIEDLKPAGEITLSPLEQKVKD</sequence>
<organism evidence="2 3">
    <name type="scientific">Seiridium unicorne</name>
    <dbReference type="NCBI Taxonomy" id="138068"/>
    <lineage>
        <taxon>Eukaryota</taxon>
        <taxon>Fungi</taxon>
        <taxon>Dikarya</taxon>
        <taxon>Ascomycota</taxon>
        <taxon>Pezizomycotina</taxon>
        <taxon>Sordariomycetes</taxon>
        <taxon>Xylariomycetidae</taxon>
        <taxon>Amphisphaeriales</taxon>
        <taxon>Sporocadaceae</taxon>
        <taxon>Seiridium</taxon>
    </lineage>
</organism>
<evidence type="ECO:0000313" key="2">
    <source>
        <dbReference type="EMBL" id="KAK9426072.1"/>
    </source>
</evidence>